<proteinExistence type="inferred from homology"/>
<name>A0ABV7UVF8_9GAMM</name>
<dbReference type="SUPFAM" id="SSF74653">
    <property type="entry name" value="TolA/TonB C-terminal domain"/>
    <property type="match status" value="1"/>
</dbReference>
<evidence type="ECO:0000256" key="4">
    <source>
        <dbReference type="ARBA" id="ARBA00022448"/>
    </source>
</evidence>
<dbReference type="EMBL" id="JBHRYF010000008">
    <property type="protein sequence ID" value="MFC3660523.1"/>
    <property type="molecule type" value="Genomic_DNA"/>
</dbReference>
<dbReference type="RefSeq" id="WP_386711022.1">
    <property type="nucleotide sequence ID" value="NZ_JBHRYF010000008.1"/>
</dbReference>
<keyword evidence="7" id="KW-0812">Transmembrane</keyword>
<keyword evidence="8" id="KW-0677">Repeat</keyword>
<dbReference type="InterPro" id="IPR006260">
    <property type="entry name" value="TonB/TolA_C"/>
</dbReference>
<organism evidence="14 15">
    <name type="scientific">Luteimonas notoginsengisoli</name>
    <dbReference type="NCBI Taxonomy" id="1578200"/>
    <lineage>
        <taxon>Bacteria</taxon>
        <taxon>Pseudomonadati</taxon>
        <taxon>Pseudomonadota</taxon>
        <taxon>Gammaproteobacteria</taxon>
        <taxon>Lysobacterales</taxon>
        <taxon>Lysobacteraceae</taxon>
        <taxon>Luteimonas</taxon>
    </lineage>
</organism>
<reference evidence="15" key="1">
    <citation type="journal article" date="2019" name="Int. J. Syst. Evol. Microbiol.">
        <title>The Global Catalogue of Microorganisms (GCM) 10K type strain sequencing project: providing services to taxonomists for standard genome sequencing and annotation.</title>
        <authorList>
            <consortium name="The Broad Institute Genomics Platform"/>
            <consortium name="The Broad Institute Genome Sequencing Center for Infectious Disease"/>
            <person name="Wu L."/>
            <person name="Ma J."/>
        </authorList>
    </citation>
    <scope>NUCLEOTIDE SEQUENCE [LARGE SCALE GENOMIC DNA]</scope>
    <source>
        <strain evidence="15">KCTC 42211</strain>
    </source>
</reference>
<feature type="compositionally biased region" description="Basic and acidic residues" evidence="12">
    <location>
        <begin position="215"/>
        <end position="231"/>
    </location>
</feature>
<evidence type="ECO:0000256" key="2">
    <source>
        <dbReference type="ARBA" id="ARBA00006555"/>
    </source>
</evidence>
<evidence type="ECO:0000256" key="11">
    <source>
        <dbReference type="ARBA" id="ARBA00023136"/>
    </source>
</evidence>
<keyword evidence="9" id="KW-0653">Protein transport</keyword>
<feature type="region of interest" description="Disordered" evidence="12">
    <location>
        <begin position="194"/>
        <end position="261"/>
    </location>
</feature>
<evidence type="ECO:0000256" key="12">
    <source>
        <dbReference type="SAM" id="MobiDB-lite"/>
    </source>
</evidence>
<evidence type="ECO:0000256" key="3">
    <source>
        <dbReference type="ARBA" id="ARBA00022362"/>
    </source>
</evidence>
<dbReference type="PROSITE" id="PS52015">
    <property type="entry name" value="TONB_CTD"/>
    <property type="match status" value="1"/>
</dbReference>
<evidence type="ECO:0000256" key="8">
    <source>
        <dbReference type="ARBA" id="ARBA00022737"/>
    </source>
</evidence>
<comment type="subcellular location">
    <subcellularLocation>
        <location evidence="1">Cell inner membrane</location>
        <topology evidence="1">Single-pass membrane protein</topology>
        <orientation evidence="1">Periplasmic side</orientation>
    </subcellularLocation>
</comment>
<keyword evidence="10" id="KW-1133">Transmembrane helix</keyword>
<keyword evidence="15" id="KW-1185">Reference proteome</keyword>
<evidence type="ECO:0000259" key="13">
    <source>
        <dbReference type="PROSITE" id="PS52015"/>
    </source>
</evidence>
<comment type="caution">
    <text evidence="14">The sequence shown here is derived from an EMBL/GenBank/DDBJ whole genome shotgun (WGS) entry which is preliminary data.</text>
</comment>
<keyword evidence="6" id="KW-0997">Cell inner membrane</keyword>
<dbReference type="Proteomes" id="UP001595724">
    <property type="component" value="Unassembled WGS sequence"/>
</dbReference>
<dbReference type="Gene3D" id="3.30.2420.10">
    <property type="entry name" value="TonB"/>
    <property type="match status" value="1"/>
</dbReference>
<protein>
    <recommendedName>
        <fullName evidence="3">Protein TonB</fullName>
    </recommendedName>
</protein>
<evidence type="ECO:0000256" key="6">
    <source>
        <dbReference type="ARBA" id="ARBA00022519"/>
    </source>
</evidence>
<gene>
    <name evidence="14" type="ORF">ACFOM9_10635</name>
</gene>
<dbReference type="PANTHER" id="PTHR33446:SF8">
    <property type="entry name" value="PROTEIN TONB"/>
    <property type="match status" value="1"/>
</dbReference>
<keyword evidence="11" id="KW-0472">Membrane</keyword>
<sequence>MSPLAPDARPAHLRLALGVLLVVAISACGQKEDAAPAATGAEPAATQPVQPPAQAVSAEVAALSADDLRKKATEAYQESKLYAPAGDNAMEYYLALRDKLPGDPGVSSALTDLMPMTVIATEQSRDRGDFDEAQRLYGLIEKADKSHPSLPRLKASIAAAQEAEIKRAEEQKLSAEEEAAKKIQLEKERLAQQQQQQQQAAEQLANQQAEQAAAAKREADQKAAAQREADQKAAQQRAAQQAAPKPVEKATVSASDLRPISTPAPRYPIDALRAGQSGEVQVEFTVAADGSVSSARVVRSDPPRVFDREAVAAVKRWRFEPIGTPVTTRRTIGFNPGGG</sequence>
<dbReference type="PANTHER" id="PTHR33446">
    <property type="entry name" value="PROTEIN TONB-RELATED"/>
    <property type="match status" value="1"/>
</dbReference>
<feature type="domain" description="TonB C-terminal" evidence="13">
    <location>
        <begin position="252"/>
        <end position="339"/>
    </location>
</feature>
<comment type="similarity">
    <text evidence="2">Belongs to the TonB family.</text>
</comment>
<evidence type="ECO:0000313" key="15">
    <source>
        <dbReference type="Proteomes" id="UP001595724"/>
    </source>
</evidence>
<accession>A0ABV7UVF8</accession>
<dbReference type="InterPro" id="IPR037682">
    <property type="entry name" value="TonB_C"/>
</dbReference>
<dbReference type="NCBIfam" id="TIGR01352">
    <property type="entry name" value="tonB_Cterm"/>
    <property type="match status" value="1"/>
</dbReference>
<dbReference type="Pfam" id="PF03544">
    <property type="entry name" value="TonB_C"/>
    <property type="match status" value="1"/>
</dbReference>
<evidence type="ECO:0000256" key="5">
    <source>
        <dbReference type="ARBA" id="ARBA00022475"/>
    </source>
</evidence>
<feature type="compositionally biased region" description="Low complexity" evidence="12">
    <location>
        <begin position="232"/>
        <end position="243"/>
    </location>
</feature>
<evidence type="ECO:0000256" key="7">
    <source>
        <dbReference type="ARBA" id="ARBA00022692"/>
    </source>
</evidence>
<evidence type="ECO:0000256" key="10">
    <source>
        <dbReference type="ARBA" id="ARBA00022989"/>
    </source>
</evidence>
<evidence type="ECO:0000256" key="1">
    <source>
        <dbReference type="ARBA" id="ARBA00004383"/>
    </source>
</evidence>
<feature type="compositionally biased region" description="Low complexity" evidence="12">
    <location>
        <begin position="194"/>
        <end position="214"/>
    </location>
</feature>
<evidence type="ECO:0000256" key="9">
    <source>
        <dbReference type="ARBA" id="ARBA00022927"/>
    </source>
</evidence>
<keyword evidence="5" id="KW-1003">Cell membrane</keyword>
<dbReference type="InterPro" id="IPR051045">
    <property type="entry name" value="TonB-dependent_transducer"/>
</dbReference>
<evidence type="ECO:0000313" key="14">
    <source>
        <dbReference type="EMBL" id="MFC3660523.1"/>
    </source>
</evidence>
<keyword evidence="4" id="KW-0813">Transport</keyword>